<evidence type="ECO:0000256" key="3">
    <source>
        <dbReference type="ARBA" id="ARBA00022898"/>
    </source>
</evidence>
<dbReference type="GO" id="GO:0004794">
    <property type="term" value="F:threonine deaminase activity"/>
    <property type="evidence" value="ECO:0007669"/>
    <property type="project" value="UniProtKB-EC"/>
</dbReference>
<gene>
    <name evidence="7" type="ORF">ACFPN9_19615</name>
</gene>
<dbReference type="CDD" id="cd04886">
    <property type="entry name" value="ACT_ThrD-II-like"/>
    <property type="match status" value="1"/>
</dbReference>
<evidence type="ECO:0000256" key="1">
    <source>
        <dbReference type="ARBA" id="ARBA00001933"/>
    </source>
</evidence>
<keyword evidence="3" id="KW-0663">Pyridoxal phosphate</keyword>
<dbReference type="RefSeq" id="WP_066721473.1">
    <property type="nucleotide sequence ID" value="NZ_JBHSLU010000063.1"/>
</dbReference>
<comment type="caution">
    <text evidence="7">The sequence shown here is derived from an EMBL/GenBank/DDBJ whole genome shotgun (WGS) entry which is preliminary data.</text>
</comment>
<dbReference type="InterPro" id="IPR036052">
    <property type="entry name" value="TrpB-like_PALP_sf"/>
</dbReference>
<reference evidence="8" key="1">
    <citation type="journal article" date="2019" name="Int. J. Syst. Evol. Microbiol.">
        <title>The Global Catalogue of Microorganisms (GCM) 10K type strain sequencing project: providing services to taxonomists for standard genome sequencing and annotation.</title>
        <authorList>
            <consortium name="The Broad Institute Genomics Platform"/>
            <consortium name="The Broad Institute Genome Sequencing Center for Infectious Disease"/>
            <person name="Wu L."/>
            <person name="Ma J."/>
        </authorList>
    </citation>
    <scope>NUCLEOTIDE SEQUENCE [LARGE SCALE GENOMIC DNA]</scope>
    <source>
        <strain evidence="8">CCUG 43117</strain>
    </source>
</reference>
<dbReference type="EMBL" id="JBHSLU010000063">
    <property type="protein sequence ID" value="MFC5507454.1"/>
    <property type="molecule type" value="Genomic_DNA"/>
</dbReference>
<sequence>MSEPFTITPADVEAAARRIEGHVLRTPLVPAPRLSDLTGATVLVKHENMQATASFKERGAVNKLLTLDEDERERGVIAMSAGNHAQAVAYHARRFGIPATIVMPETTPLVKVENTRSHGARVVLHGETLYESAQKARELAAAEELVFVHPYDDPAVMAGQGTIAHEMLEDDPDLEVLIVPLGGGGLMAGNAVAAKALKPSIELIGVEAALYPSFFNAINADDLPVGGPTLAEGIAVKTVGVQTLPIVSSLVSDIVLVGEDMIERAVYAYASLQHSLAEGAGAAGLAAMLKEPGRYAGRKVGLLLCGGNIDTRLLAAIMVRELEREDRIVAFRLTTADRPGLLGKVASLLGEQGANILEVSHGRLFLDVPAKGVTLDVTVETRGSAHSAAIEAALRESGFAPHRVLPRGLAGRDLAEPGR</sequence>
<dbReference type="PROSITE" id="PS51671">
    <property type="entry name" value="ACT"/>
    <property type="match status" value="1"/>
</dbReference>
<dbReference type="NCBIfam" id="TIGR01127">
    <property type="entry name" value="ilvA_1Cterm"/>
    <property type="match status" value="1"/>
</dbReference>
<evidence type="ECO:0000313" key="8">
    <source>
        <dbReference type="Proteomes" id="UP001596060"/>
    </source>
</evidence>
<evidence type="ECO:0000256" key="2">
    <source>
        <dbReference type="ARBA" id="ARBA00010869"/>
    </source>
</evidence>
<dbReference type="InterPro" id="IPR050147">
    <property type="entry name" value="Ser/Thr_Dehydratase"/>
</dbReference>
<evidence type="ECO:0000259" key="6">
    <source>
        <dbReference type="PROSITE" id="PS51671"/>
    </source>
</evidence>
<dbReference type="SUPFAM" id="SSF53686">
    <property type="entry name" value="Tryptophan synthase beta subunit-like PLP-dependent enzymes"/>
    <property type="match status" value="1"/>
</dbReference>
<keyword evidence="4 7" id="KW-0456">Lyase</keyword>
<dbReference type="Gene3D" id="3.40.50.1100">
    <property type="match status" value="2"/>
</dbReference>
<evidence type="ECO:0000313" key="7">
    <source>
        <dbReference type="EMBL" id="MFC5507454.1"/>
    </source>
</evidence>
<feature type="domain" description="ACT" evidence="6">
    <location>
        <begin position="330"/>
        <end position="407"/>
    </location>
</feature>
<evidence type="ECO:0000256" key="4">
    <source>
        <dbReference type="ARBA" id="ARBA00023239"/>
    </source>
</evidence>
<proteinExistence type="inferred from homology"/>
<accession>A0ABW0P6Q5</accession>
<dbReference type="InterPro" id="IPR005789">
    <property type="entry name" value="Thr_deHydtase_catblc"/>
</dbReference>
<dbReference type="InterPro" id="IPR045865">
    <property type="entry name" value="ACT-like_dom_sf"/>
</dbReference>
<dbReference type="NCBIfam" id="NF005600">
    <property type="entry name" value="PRK07334.1"/>
    <property type="match status" value="1"/>
</dbReference>
<dbReference type="PANTHER" id="PTHR48078">
    <property type="entry name" value="THREONINE DEHYDRATASE, MITOCHONDRIAL-RELATED"/>
    <property type="match status" value="1"/>
</dbReference>
<evidence type="ECO:0000256" key="5">
    <source>
        <dbReference type="ARBA" id="ARBA00049406"/>
    </source>
</evidence>
<dbReference type="Gene3D" id="3.30.70.260">
    <property type="match status" value="1"/>
</dbReference>
<dbReference type="Proteomes" id="UP001596060">
    <property type="component" value="Unassembled WGS sequence"/>
</dbReference>
<dbReference type="EC" id="4.3.1.19" evidence="7"/>
<name>A0ABW0P6Q5_9HYPH</name>
<comment type="cofactor">
    <cofactor evidence="1">
        <name>pyridoxal 5'-phosphate</name>
        <dbReference type="ChEBI" id="CHEBI:597326"/>
    </cofactor>
</comment>
<dbReference type="CDD" id="cd01562">
    <property type="entry name" value="Thr-dehyd"/>
    <property type="match status" value="1"/>
</dbReference>
<organism evidence="7 8">
    <name type="scientific">Bosea massiliensis</name>
    <dbReference type="NCBI Taxonomy" id="151419"/>
    <lineage>
        <taxon>Bacteria</taxon>
        <taxon>Pseudomonadati</taxon>
        <taxon>Pseudomonadota</taxon>
        <taxon>Alphaproteobacteria</taxon>
        <taxon>Hyphomicrobiales</taxon>
        <taxon>Boseaceae</taxon>
        <taxon>Bosea</taxon>
    </lineage>
</organism>
<keyword evidence="8" id="KW-1185">Reference proteome</keyword>
<protein>
    <submittedName>
        <fullName evidence="7">Threonine ammonia-lyase</fullName>
        <ecNumber evidence="7">4.3.1.19</ecNumber>
    </submittedName>
</protein>
<dbReference type="PANTHER" id="PTHR48078:SF6">
    <property type="entry name" value="L-THREONINE DEHYDRATASE CATABOLIC TDCB"/>
    <property type="match status" value="1"/>
</dbReference>
<dbReference type="SUPFAM" id="SSF55021">
    <property type="entry name" value="ACT-like"/>
    <property type="match status" value="1"/>
</dbReference>
<dbReference type="InterPro" id="IPR001926">
    <property type="entry name" value="TrpB-like_PALP"/>
</dbReference>
<comment type="similarity">
    <text evidence="2">Belongs to the serine/threonine dehydratase family.</text>
</comment>
<dbReference type="InterPro" id="IPR002912">
    <property type="entry name" value="ACT_dom"/>
</dbReference>
<dbReference type="InterPro" id="IPR044561">
    <property type="entry name" value="ACT_ThrD-II-like"/>
</dbReference>
<dbReference type="Pfam" id="PF00291">
    <property type="entry name" value="PALP"/>
    <property type="match status" value="1"/>
</dbReference>
<comment type="catalytic activity">
    <reaction evidence="5">
        <text>L-serine = pyruvate + NH4(+)</text>
        <dbReference type="Rhea" id="RHEA:19169"/>
        <dbReference type="ChEBI" id="CHEBI:15361"/>
        <dbReference type="ChEBI" id="CHEBI:28938"/>
        <dbReference type="ChEBI" id="CHEBI:33384"/>
        <dbReference type="EC" id="4.3.1.17"/>
    </reaction>
</comment>